<comment type="catalytic activity">
    <reaction evidence="10">
        <text>FMN + ATP + H(+) = FAD + diphosphate</text>
        <dbReference type="Rhea" id="RHEA:17237"/>
        <dbReference type="ChEBI" id="CHEBI:15378"/>
        <dbReference type="ChEBI" id="CHEBI:30616"/>
        <dbReference type="ChEBI" id="CHEBI:33019"/>
        <dbReference type="ChEBI" id="CHEBI:57692"/>
        <dbReference type="ChEBI" id="CHEBI:58210"/>
        <dbReference type="EC" id="2.7.7.2"/>
    </reaction>
</comment>
<evidence type="ECO:0000259" key="11">
    <source>
        <dbReference type="SMART" id="SM00904"/>
    </source>
</evidence>
<dbReference type="PIRSF" id="PIRSF004491">
    <property type="entry name" value="FAD_Synth"/>
    <property type="match status" value="1"/>
</dbReference>
<keyword evidence="3 10" id="KW-0808">Transferase</keyword>
<organism evidence="12 13">
    <name type="scientific">Marinobacter salexigens</name>
    <dbReference type="NCBI Taxonomy" id="1925763"/>
    <lineage>
        <taxon>Bacteria</taxon>
        <taxon>Pseudomonadati</taxon>
        <taxon>Pseudomonadota</taxon>
        <taxon>Gammaproteobacteria</taxon>
        <taxon>Pseudomonadales</taxon>
        <taxon>Marinobacteraceae</taxon>
        <taxon>Marinobacter</taxon>
    </lineage>
</organism>
<keyword evidence="2 10" id="KW-0288">FMN</keyword>
<dbReference type="PANTHER" id="PTHR22749:SF6">
    <property type="entry name" value="RIBOFLAVIN KINASE"/>
    <property type="match status" value="1"/>
</dbReference>
<evidence type="ECO:0000256" key="3">
    <source>
        <dbReference type="ARBA" id="ARBA00022679"/>
    </source>
</evidence>
<dbReference type="GO" id="GO:0003919">
    <property type="term" value="F:FMN adenylyltransferase activity"/>
    <property type="evidence" value="ECO:0007669"/>
    <property type="project" value="UniProtKB-EC"/>
</dbReference>
<evidence type="ECO:0000256" key="4">
    <source>
        <dbReference type="ARBA" id="ARBA00022695"/>
    </source>
</evidence>
<comment type="pathway">
    <text evidence="10">Cofactor biosynthesis; FAD biosynthesis; FAD from FMN: step 1/1.</text>
</comment>
<keyword evidence="9" id="KW-0511">Multifunctional enzyme</keyword>
<evidence type="ECO:0000256" key="6">
    <source>
        <dbReference type="ARBA" id="ARBA00022777"/>
    </source>
</evidence>
<evidence type="ECO:0000313" key="12">
    <source>
        <dbReference type="EMBL" id="MBU2874129.1"/>
    </source>
</evidence>
<dbReference type="NCBIfam" id="NF004159">
    <property type="entry name" value="PRK05627.1-2"/>
    <property type="match status" value="1"/>
</dbReference>
<evidence type="ECO:0000256" key="7">
    <source>
        <dbReference type="ARBA" id="ARBA00022827"/>
    </source>
</evidence>
<keyword evidence="4 10" id="KW-0548">Nucleotidyltransferase</keyword>
<keyword evidence="6 10" id="KW-0418">Kinase</keyword>
<evidence type="ECO:0000256" key="1">
    <source>
        <dbReference type="ARBA" id="ARBA00022630"/>
    </source>
</evidence>
<dbReference type="GO" id="GO:0008531">
    <property type="term" value="F:riboflavin kinase activity"/>
    <property type="evidence" value="ECO:0007669"/>
    <property type="project" value="UniProtKB-EC"/>
</dbReference>
<dbReference type="NCBIfam" id="NF004163">
    <property type="entry name" value="PRK05627.1-6"/>
    <property type="match status" value="1"/>
</dbReference>
<keyword evidence="7 10" id="KW-0274">FAD</keyword>
<keyword evidence="13" id="KW-1185">Reference proteome</keyword>
<gene>
    <name evidence="12" type="primary">ribF</name>
    <name evidence="12" type="ORF">KO508_08935</name>
</gene>
<dbReference type="PANTHER" id="PTHR22749">
    <property type="entry name" value="RIBOFLAVIN KINASE/FMN ADENYLYLTRANSFERASE"/>
    <property type="match status" value="1"/>
</dbReference>
<comment type="pathway">
    <text evidence="10">Cofactor biosynthesis; FMN biosynthesis; FMN from riboflavin (ATP route): step 1/1.</text>
</comment>
<evidence type="ECO:0000313" key="13">
    <source>
        <dbReference type="Proteomes" id="UP000753376"/>
    </source>
</evidence>
<dbReference type="InterPro" id="IPR015865">
    <property type="entry name" value="Riboflavin_kinase_bac/euk"/>
</dbReference>
<dbReference type="Pfam" id="PF01687">
    <property type="entry name" value="Flavokinase"/>
    <property type="match status" value="1"/>
</dbReference>
<protein>
    <recommendedName>
        <fullName evidence="10">Riboflavin biosynthesis protein</fullName>
    </recommendedName>
    <domain>
        <recommendedName>
            <fullName evidence="10">Riboflavin kinase</fullName>
            <ecNumber evidence="10">2.7.1.26</ecNumber>
        </recommendedName>
        <alternativeName>
            <fullName evidence="10">Flavokinase</fullName>
        </alternativeName>
    </domain>
    <domain>
        <recommendedName>
            <fullName evidence="10">FMN adenylyltransferase</fullName>
            <ecNumber evidence="10">2.7.7.2</ecNumber>
        </recommendedName>
        <alternativeName>
            <fullName evidence="10">FAD pyrophosphorylase</fullName>
        </alternativeName>
        <alternativeName>
            <fullName evidence="10">FAD synthase</fullName>
        </alternativeName>
    </domain>
</protein>
<name>A0ABS6ABE8_9GAMM</name>
<dbReference type="NCBIfam" id="NF004160">
    <property type="entry name" value="PRK05627.1-3"/>
    <property type="match status" value="1"/>
</dbReference>
<dbReference type="InterPro" id="IPR015864">
    <property type="entry name" value="FAD_synthase"/>
</dbReference>
<dbReference type="EC" id="2.7.1.26" evidence="10"/>
<evidence type="ECO:0000256" key="2">
    <source>
        <dbReference type="ARBA" id="ARBA00022643"/>
    </source>
</evidence>
<comment type="similarity">
    <text evidence="10">Belongs to the ribF family.</text>
</comment>
<sequence length="325" mass="35717">MRLIRGLTNLKMLSRQVDSPLANGCVATIGNFDGVHVGHQTIIDQVKNKASALGLPSVVMLFEPQPREFFQGMEAPPRLTGFRQKFEALVAAGIDIVLCIKFDGTFRSYSGMGFIDDVLIDGLAVRHLVVGDDFRFGCDRAGDFALLEKVGKSAGFSVENTRTVTVAGERISSTRIRNLLLDNKLAQAESLLGRPYHIRGRVVYGRQLGRRIGSPTANILLDKMPALRGVYVVGVTLEGGEKQDGIANIGLRPTVDGKQPALEVHLFDFTGTLYGQRIDVVFRRGLRDEEKFESIDALKAQIARDFDAARIWLAEHSGYSNTDPN</sequence>
<keyword evidence="8 10" id="KW-0067">ATP-binding</keyword>
<dbReference type="RefSeq" id="WP_216007981.1">
    <property type="nucleotide sequence ID" value="NZ_JAHKPV010000015.1"/>
</dbReference>
<dbReference type="InterPro" id="IPR023468">
    <property type="entry name" value="Riboflavin_kinase"/>
</dbReference>
<keyword evidence="5 10" id="KW-0547">Nucleotide-binding</keyword>
<accession>A0ABS6ABE8</accession>
<reference evidence="12 13" key="1">
    <citation type="submission" date="2021-05" db="EMBL/GenBank/DDBJ databases">
        <title>Draft genomes of bacteria isolated from model marine particles.</title>
        <authorList>
            <person name="Datta M.S."/>
            <person name="Schwartzman J.A."/>
            <person name="Enke T.N."/>
            <person name="Saavedra J."/>
            <person name="Cermak N."/>
            <person name="Cordero O.X."/>
        </authorList>
    </citation>
    <scope>NUCLEOTIDE SEQUENCE [LARGE SCALE GENOMIC DNA]</scope>
    <source>
        <strain evidence="12 13">D2M19</strain>
    </source>
</reference>
<evidence type="ECO:0000256" key="10">
    <source>
        <dbReference type="PIRNR" id="PIRNR004491"/>
    </source>
</evidence>
<dbReference type="Pfam" id="PF06574">
    <property type="entry name" value="FAD_syn"/>
    <property type="match status" value="1"/>
</dbReference>
<evidence type="ECO:0000256" key="5">
    <source>
        <dbReference type="ARBA" id="ARBA00022741"/>
    </source>
</evidence>
<dbReference type="EC" id="2.7.7.2" evidence="10"/>
<dbReference type="NCBIfam" id="TIGR00083">
    <property type="entry name" value="ribF"/>
    <property type="match status" value="1"/>
</dbReference>
<evidence type="ECO:0000256" key="9">
    <source>
        <dbReference type="ARBA" id="ARBA00023268"/>
    </source>
</evidence>
<evidence type="ECO:0000256" key="8">
    <source>
        <dbReference type="ARBA" id="ARBA00022840"/>
    </source>
</evidence>
<proteinExistence type="inferred from homology"/>
<dbReference type="CDD" id="cd02064">
    <property type="entry name" value="FAD_synthetase_N"/>
    <property type="match status" value="1"/>
</dbReference>
<keyword evidence="1 10" id="KW-0285">Flavoprotein</keyword>
<feature type="domain" description="Riboflavin kinase" evidence="11">
    <location>
        <begin position="191"/>
        <end position="314"/>
    </location>
</feature>
<dbReference type="EMBL" id="JAHKPV010000015">
    <property type="protein sequence ID" value="MBU2874129.1"/>
    <property type="molecule type" value="Genomic_DNA"/>
</dbReference>
<dbReference type="Proteomes" id="UP000753376">
    <property type="component" value="Unassembled WGS sequence"/>
</dbReference>
<comment type="caution">
    <text evidence="12">The sequence shown here is derived from an EMBL/GenBank/DDBJ whole genome shotgun (WGS) entry which is preliminary data.</text>
</comment>
<dbReference type="InterPro" id="IPR002606">
    <property type="entry name" value="Riboflavin_kinase_bac"/>
</dbReference>
<comment type="catalytic activity">
    <reaction evidence="10">
        <text>riboflavin + ATP = FMN + ADP + H(+)</text>
        <dbReference type="Rhea" id="RHEA:14357"/>
        <dbReference type="ChEBI" id="CHEBI:15378"/>
        <dbReference type="ChEBI" id="CHEBI:30616"/>
        <dbReference type="ChEBI" id="CHEBI:57986"/>
        <dbReference type="ChEBI" id="CHEBI:58210"/>
        <dbReference type="ChEBI" id="CHEBI:456216"/>
        <dbReference type="EC" id="2.7.1.26"/>
    </reaction>
</comment>
<dbReference type="SMART" id="SM00904">
    <property type="entry name" value="Flavokinase"/>
    <property type="match status" value="1"/>
</dbReference>